<evidence type="ECO:0008006" key="3">
    <source>
        <dbReference type="Google" id="ProtNLM"/>
    </source>
</evidence>
<evidence type="ECO:0000313" key="2">
    <source>
        <dbReference type="Proteomes" id="UP000193577"/>
    </source>
</evidence>
<dbReference type="AlphaFoldDB" id="A0AA91PHU8"/>
<gene>
    <name evidence="1" type="ORF">B8W67_03205</name>
</gene>
<organism evidence="1 2">
    <name type="scientific">Mycolicibacillus koreensis</name>
    <dbReference type="NCBI Taxonomy" id="1069220"/>
    <lineage>
        <taxon>Bacteria</taxon>
        <taxon>Bacillati</taxon>
        <taxon>Actinomycetota</taxon>
        <taxon>Actinomycetes</taxon>
        <taxon>Mycobacteriales</taxon>
        <taxon>Mycobacteriaceae</taxon>
        <taxon>Mycolicibacillus</taxon>
    </lineage>
</organism>
<comment type="caution">
    <text evidence="1">The sequence shown here is derived from an EMBL/GenBank/DDBJ whole genome shotgun (WGS) entry which is preliminary data.</text>
</comment>
<accession>A0AA91PHU8</accession>
<dbReference type="EMBL" id="NCXO01000004">
    <property type="protein sequence ID" value="OSC35415.1"/>
    <property type="molecule type" value="Genomic_DNA"/>
</dbReference>
<sequence>MVALLTSVGVTIGCAPTGNAAELQVGDCLEMGGTDDQPRVEKAECGSATANFKVVSSVTSADECPVDVDSTYSMRDSLNRSASTLCLDIDWMLGGCMSVDPRHDRDPVRVDCADTSVRPRQRATQILSAANGPFAADQCASGLGYTYSERGFTVCVENLG</sequence>
<dbReference type="Proteomes" id="UP000193577">
    <property type="component" value="Unassembled WGS sequence"/>
</dbReference>
<evidence type="ECO:0000313" key="1">
    <source>
        <dbReference type="EMBL" id="OSC35415.1"/>
    </source>
</evidence>
<reference evidence="1 2" key="1">
    <citation type="submission" date="2017-04" db="EMBL/GenBank/DDBJ databases">
        <title>The new phylogeny of genus Mycobacterium.</title>
        <authorList>
            <person name="Tortoli E."/>
            <person name="Trovato A."/>
            <person name="Cirillo D.M."/>
        </authorList>
    </citation>
    <scope>NUCLEOTIDE SEQUENCE [LARGE SCALE GENOMIC DNA]</scope>
    <source>
        <strain evidence="1 2">KCTC 19819</strain>
    </source>
</reference>
<proteinExistence type="predicted"/>
<name>A0AA91PHU8_9MYCO</name>
<protein>
    <recommendedName>
        <fullName evidence="3">Lipoprotein LppU</fullName>
    </recommendedName>
</protein>
<keyword evidence="2" id="KW-1185">Reference proteome</keyword>